<name>A0A852VLV0_9BACT</name>
<dbReference type="Proteomes" id="UP000564385">
    <property type="component" value="Unassembled WGS sequence"/>
</dbReference>
<dbReference type="EMBL" id="JACCCU010000001">
    <property type="protein sequence ID" value="NYF90392.1"/>
    <property type="molecule type" value="Genomic_DNA"/>
</dbReference>
<evidence type="ECO:0000313" key="2">
    <source>
        <dbReference type="Proteomes" id="UP000564385"/>
    </source>
</evidence>
<accession>A0A852VLV0</accession>
<comment type="caution">
    <text evidence="1">The sequence shown here is derived from an EMBL/GenBank/DDBJ whole genome shotgun (WGS) entry which is preliminary data.</text>
</comment>
<gene>
    <name evidence="1" type="ORF">HDF08_002459</name>
</gene>
<proteinExistence type="predicted"/>
<evidence type="ECO:0000313" key="1">
    <source>
        <dbReference type="EMBL" id="NYF90392.1"/>
    </source>
</evidence>
<organism evidence="1 2">
    <name type="scientific">Tunturiibacter lichenicola</name>
    <dbReference type="NCBI Taxonomy" id="2051959"/>
    <lineage>
        <taxon>Bacteria</taxon>
        <taxon>Pseudomonadati</taxon>
        <taxon>Acidobacteriota</taxon>
        <taxon>Terriglobia</taxon>
        <taxon>Terriglobales</taxon>
        <taxon>Acidobacteriaceae</taxon>
        <taxon>Tunturiibacter</taxon>
    </lineage>
</organism>
<protein>
    <submittedName>
        <fullName evidence="1">Uncharacterized protein</fullName>
    </submittedName>
</protein>
<sequence length="32" mass="3703">MDWSHYYAQGFRSVSWEPSRTGPDKANDLSTL</sequence>
<reference evidence="1 2" key="1">
    <citation type="submission" date="2020-07" db="EMBL/GenBank/DDBJ databases">
        <title>Genomic Encyclopedia of Type Strains, Phase IV (KMG-V): Genome sequencing to study the core and pangenomes of soil and plant-associated prokaryotes.</title>
        <authorList>
            <person name="Whitman W."/>
        </authorList>
    </citation>
    <scope>NUCLEOTIDE SEQUENCE [LARGE SCALE GENOMIC DNA]</scope>
    <source>
        <strain evidence="1 2">M8UP22</strain>
    </source>
</reference>
<dbReference type="AlphaFoldDB" id="A0A852VLV0"/>